<evidence type="ECO:0000313" key="3">
    <source>
        <dbReference type="Proteomes" id="UP001169063"/>
    </source>
</evidence>
<gene>
    <name evidence="2" type="ORF">Q0812_10195</name>
</gene>
<protein>
    <recommendedName>
        <fullName evidence="1">Putative endonuclease SegE-like GIY-YIG domain-containing protein</fullName>
    </recommendedName>
</protein>
<dbReference type="RefSeq" id="WP_302110227.1">
    <property type="nucleotide sequence ID" value="NZ_JAUKTR010000004.1"/>
</dbReference>
<sequence>MEFDETRISEFAGFIYEIRHRATGRAYIGRKYLQARRNGRTVESNWRIYWGSSEALALDLKRFGKAAFERRILSLHATRAETDFAEERELWRRDVLAAVLPDGSAAFYNRQIGARWYRVTVDRFSGGTKIEHMR</sequence>
<comment type="caution">
    <text evidence="2">The sequence shown here is derived from an EMBL/GenBank/DDBJ whole genome shotgun (WGS) entry which is preliminary data.</text>
</comment>
<dbReference type="InterPro" id="IPR045566">
    <property type="entry name" value="SegE-like_GIY-YIG"/>
</dbReference>
<dbReference type="Proteomes" id="UP001169063">
    <property type="component" value="Unassembled WGS sequence"/>
</dbReference>
<name>A0ABT8SMJ7_9CAUL</name>
<accession>A0ABT8SMJ7</accession>
<dbReference type="EMBL" id="JAUKTR010000004">
    <property type="protein sequence ID" value="MDO1559795.1"/>
    <property type="molecule type" value="Genomic_DNA"/>
</dbReference>
<feature type="domain" description="Putative endonuclease SegE-like GIY-YIG" evidence="1">
    <location>
        <begin position="2"/>
        <end position="112"/>
    </location>
</feature>
<evidence type="ECO:0000259" key="1">
    <source>
        <dbReference type="Pfam" id="PF19835"/>
    </source>
</evidence>
<reference evidence="2" key="1">
    <citation type="submission" date="2023-07" db="EMBL/GenBank/DDBJ databases">
        <title>Brevundimonas soil sp. nov., isolated from the soil of chemical plant.</title>
        <authorList>
            <person name="Wu N."/>
        </authorList>
    </citation>
    <scope>NUCLEOTIDE SEQUENCE</scope>
    <source>
        <strain evidence="2">XZ-24</strain>
    </source>
</reference>
<evidence type="ECO:0000313" key="2">
    <source>
        <dbReference type="EMBL" id="MDO1559795.1"/>
    </source>
</evidence>
<organism evidence="2 3">
    <name type="scientific">Peiella sedimenti</name>
    <dbReference type="NCBI Taxonomy" id="3061083"/>
    <lineage>
        <taxon>Bacteria</taxon>
        <taxon>Pseudomonadati</taxon>
        <taxon>Pseudomonadota</taxon>
        <taxon>Alphaproteobacteria</taxon>
        <taxon>Caulobacterales</taxon>
        <taxon>Caulobacteraceae</taxon>
        <taxon>Peiella</taxon>
    </lineage>
</organism>
<keyword evidence="3" id="KW-1185">Reference proteome</keyword>
<dbReference type="Pfam" id="PF19835">
    <property type="entry name" value="SegE_GIY-YIG"/>
    <property type="match status" value="1"/>
</dbReference>
<proteinExistence type="predicted"/>